<dbReference type="AlphaFoldDB" id="A0A7J6UQN8"/>
<evidence type="ECO:0000259" key="8">
    <source>
        <dbReference type="PROSITE" id="PS51194"/>
    </source>
</evidence>
<sequence>MSWRKDSDQWRGSWQRESRSSGWDDWQQRGTEKYQISGDQRYEYKSSRSAPSWESNMRQPRWDEERSSRGGYWTGKDTTGNYNQGAADWSGATGRWTGGEGAAANRMAATESGGGDNSSVRSRARSRSRSRSSPRYTRQRSRSPDYSNDQQDATRSSEEEGSSEPEERESMSPEGMVVRREAGGLLEFDAPCTVKGVESFSEEEKRKLGRITTWEEAVERGILLQSVVNALEASGAARPTPIQQHAIPVIAGGVDVVASAQTGTGHRKSLAFIAPIVSKIGKMSAIVPRPFFPGRMAQASPLCMVLAPTRELAMQLVKDFESCSESLEKGEMCRSKAAYGGETASRQADRICAEQLDVLVATPGRLLEFNETGRVSLGYVKFLVLDEADQMLSMGLEVGRAIRLYIAINFTLRLVRKKSLLASAYVNNILMETDLTEPNGRQTLLFSATIDNPNLKPWLEGETLLRKQRVTIAVGRGRGAGGSGGEMRCNVAQSVRVLRSDQAKDQALWEDLAKLDIASGEQAIIFVSSRDRGKDLHKRICGSGKLCCGLLQGKQLQTVREEVVRRFRANEDQVLVSTSVAARGLDFPNVTLVINYDMPESIETYTHRIGRTGRIGHEGRAVAYYNPASKDRRIGDALISFLRKYNQPVSEELEAAVRPRRHNFRRQYQGYTSDRGGPGPSPSSDRWSYGSSRQLDHSQERSGHRRPERDRSDGSSRYRSW</sequence>
<name>A0A7J6UQN8_PEROL</name>
<evidence type="ECO:0000259" key="7">
    <source>
        <dbReference type="PROSITE" id="PS51192"/>
    </source>
</evidence>
<dbReference type="PANTHER" id="PTHR47958">
    <property type="entry name" value="ATP-DEPENDENT RNA HELICASE DBP3"/>
    <property type="match status" value="1"/>
</dbReference>
<feature type="region of interest" description="Disordered" evidence="6">
    <location>
        <begin position="1"/>
        <end position="175"/>
    </location>
</feature>
<feature type="region of interest" description="Disordered" evidence="6">
    <location>
        <begin position="658"/>
        <end position="721"/>
    </location>
</feature>
<comment type="caution">
    <text evidence="9">The sequence shown here is derived from an EMBL/GenBank/DDBJ whole genome shotgun (WGS) entry which is preliminary data.</text>
</comment>
<reference evidence="9 10" key="1">
    <citation type="submission" date="2020-04" db="EMBL/GenBank/DDBJ databases">
        <title>Perkinsus olseni comparative genomics.</title>
        <authorList>
            <person name="Bogema D.R."/>
        </authorList>
    </citation>
    <scope>NUCLEOTIDE SEQUENCE [LARGE SCALE GENOMIC DNA]</scope>
    <source>
        <strain evidence="9 10">ATCC PRA-207</strain>
    </source>
</reference>
<dbReference type="InterPro" id="IPR027417">
    <property type="entry name" value="P-loop_NTPase"/>
</dbReference>
<dbReference type="PROSITE" id="PS51192">
    <property type="entry name" value="HELICASE_ATP_BIND_1"/>
    <property type="match status" value="1"/>
</dbReference>
<keyword evidence="3" id="KW-0378">Hydrolase</keyword>
<dbReference type="InterPro" id="IPR001650">
    <property type="entry name" value="Helicase_C-like"/>
</dbReference>
<dbReference type="Gene3D" id="3.40.50.300">
    <property type="entry name" value="P-loop containing nucleotide triphosphate hydrolases"/>
    <property type="match status" value="2"/>
</dbReference>
<gene>
    <name evidence="9" type="ORF">FOZ63_006742</name>
</gene>
<feature type="compositionally biased region" description="Basic and acidic residues" evidence="6">
    <location>
        <begin position="694"/>
        <end position="721"/>
    </location>
</feature>
<feature type="compositionally biased region" description="Basic residues" evidence="6">
    <location>
        <begin position="122"/>
        <end position="141"/>
    </location>
</feature>
<protein>
    <recommendedName>
        <fullName evidence="1">RNA helicase</fullName>
        <ecNumber evidence="1">3.6.4.13</ecNumber>
    </recommendedName>
</protein>
<evidence type="ECO:0000256" key="3">
    <source>
        <dbReference type="ARBA" id="ARBA00022801"/>
    </source>
</evidence>
<accession>A0A7J6UQN8</accession>
<dbReference type="GO" id="GO:0003724">
    <property type="term" value="F:RNA helicase activity"/>
    <property type="evidence" value="ECO:0007669"/>
    <property type="project" value="UniProtKB-EC"/>
</dbReference>
<feature type="domain" description="Helicase ATP-binding" evidence="7">
    <location>
        <begin position="247"/>
        <end position="468"/>
    </location>
</feature>
<feature type="compositionally biased region" description="Basic and acidic residues" evidence="6">
    <location>
        <begin position="1"/>
        <end position="19"/>
    </location>
</feature>
<dbReference type="InterPro" id="IPR011545">
    <property type="entry name" value="DEAD/DEAH_box_helicase_dom"/>
</dbReference>
<dbReference type="GO" id="GO:0016787">
    <property type="term" value="F:hydrolase activity"/>
    <property type="evidence" value="ECO:0007669"/>
    <property type="project" value="UniProtKB-KW"/>
</dbReference>
<dbReference type="PROSITE" id="PS51194">
    <property type="entry name" value="HELICASE_CTER"/>
    <property type="match status" value="1"/>
</dbReference>
<feature type="compositionally biased region" description="Polar residues" evidence="6">
    <location>
        <begin position="144"/>
        <end position="154"/>
    </location>
</feature>
<dbReference type="SMART" id="SM00487">
    <property type="entry name" value="DEXDc"/>
    <property type="match status" value="1"/>
</dbReference>
<dbReference type="Pfam" id="PF00271">
    <property type="entry name" value="Helicase_C"/>
    <property type="match status" value="1"/>
</dbReference>
<dbReference type="EC" id="3.6.4.13" evidence="1"/>
<keyword evidence="5" id="KW-0067">ATP-binding</keyword>
<dbReference type="Proteomes" id="UP000553632">
    <property type="component" value="Unassembled WGS sequence"/>
</dbReference>
<dbReference type="GO" id="GO:0003676">
    <property type="term" value="F:nucleic acid binding"/>
    <property type="evidence" value="ECO:0007669"/>
    <property type="project" value="InterPro"/>
</dbReference>
<proteinExistence type="predicted"/>
<organism evidence="9 10">
    <name type="scientific">Perkinsus olseni</name>
    <name type="common">Perkinsus atlanticus</name>
    <dbReference type="NCBI Taxonomy" id="32597"/>
    <lineage>
        <taxon>Eukaryota</taxon>
        <taxon>Sar</taxon>
        <taxon>Alveolata</taxon>
        <taxon>Perkinsozoa</taxon>
        <taxon>Perkinsea</taxon>
        <taxon>Perkinsida</taxon>
        <taxon>Perkinsidae</taxon>
        <taxon>Perkinsus</taxon>
    </lineage>
</organism>
<dbReference type="CDD" id="cd18787">
    <property type="entry name" value="SF2_C_DEAD"/>
    <property type="match status" value="1"/>
</dbReference>
<evidence type="ECO:0000256" key="6">
    <source>
        <dbReference type="SAM" id="MobiDB-lite"/>
    </source>
</evidence>
<evidence type="ECO:0000313" key="10">
    <source>
        <dbReference type="Proteomes" id="UP000553632"/>
    </source>
</evidence>
<keyword evidence="10" id="KW-1185">Reference proteome</keyword>
<evidence type="ECO:0000256" key="4">
    <source>
        <dbReference type="ARBA" id="ARBA00022806"/>
    </source>
</evidence>
<dbReference type="EMBL" id="JABANO010000017">
    <property type="protein sequence ID" value="KAF4759572.1"/>
    <property type="molecule type" value="Genomic_DNA"/>
</dbReference>
<keyword evidence="4" id="KW-0347">Helicase</keyword>
<evidence type="ECO:0000313" key="9">
    <source>
        <dbReference type="EMBL" id="KAF4759572.1"/>
    </source>
</evidence>
<dbReference type="GO" id="GO:0005524">
    <property type="term" value="F:ATP binding"/>
    <property type="evidence" value="ECO:0007669"/>
    <property type="project" value="UniProtKB-KW"/>
</dbReference>
<feature type="domain" description="Helicase C-terminal" evidence="8">
    <location>
        <begin position="511"/>
        <end position="657"/>
    </location>
</feature>
<dbReference type="InterPro" id="IPR044742">
    <property type="entry name" value="DEAD/DEAH_RhlB"/>
</dbReference>
<keyword evidence="2" id="KW-0547">Nucleotide-binding</keyword>
<dbReference type="OMA" id="PRWDEER"/>
<dbReference type="CDD" id="cd00268">
    <property type="entry name" value="DEADc"/>
    <property type="match status" value="1"/>
</dbReference>
<evidence type="ECO:0000256" key="1">
    <source>
        <dbReference type="ARBA" id="ARBA00012552"/>
    </source>
</evidence>
<evidence type="ECO:0000256" key="5">
    <source>
        <dbReference type="ARBA" id="ARBA00022840"/>
    </source>
</evidence>
<feature type="compositionally biased region" description="Polar residues" evidence="6">
    <location>
        <begin position="47"/>
        <end position="58"/>
    </location>
</feature>
<evidence type="ECO:0000256" key="2">
    <source>
        <dbReference type="ARBA" id="ARBA00022741"/>
    </source>
</evidence>
<dbReference type="InterPro" id="IPR014001">
    <property type="entry name" value="Helicase_ATP-bd"/>
</dbReference>
<dbReference type="SMART" id="SM00490">
    <property type="entry name" value="HELICc"/>
    <property type="match status" value="1"/>
</dbReference>
<dbReference type="SUPFAM" id="SSF52540">
    <property type="entry name" value="P-loop containing nucleoside triphosphate hydrolases"/>
    <property type="match status" value="1"/>
</dbReference>
<dbReference type="Pfam" id="PF00270">
    <property type="entry name" value="DEAD"/>
    <property type="match status" value="1"/>
</dbReference>